<dbReference type="EMBL" id="LJBN01000185">
    <property type="protein sequence ID" value="OOQ84121.1"/>
    <property type="molecule type" value="Genomic_DNA"/>
</dbReference>
<dbReference type="Proteomes" id="UP000190744">
    <property type="component" value="Unassembled WGS sequence"/>
</dbReference>
<dbReference type="Pfam" id="PF09994">
    <property type="entry name" value="T6SS_Tle1-like_cat"/>
    <property type="match status" value="1"/>
</dbReference>
<dbReference type="PANTHER" id="PTHR33840:SF1">
    <property type="entry name" value="TLE1 PHOSPHOLIPASE DOMAIN-CONTAINING PROTEIN"/>
    <property type="match status" value="1"/>
</dbReference>
<evidence type="ECO:0000259" key="1">
    <source>
        <dbReference type="Pfam" id="PF09994"/>
    </source>
</evidence>
<gene>
    <name evidence="2" type="ORF">PEBR_31845</name>
</gene>
<sequence length="498" mass="55056">MPRESAQLAARLATYKRIILCADGTWLASDLGDASVPSNVARIARTIATSGPDPHGNIVQQIVSYHSGLGSGELPFQKAIYGGIGWGLDNEVCQIYEFISNNYVKGDELFFFGFSRGAFTVRSVAGLVSDIGVLSSQHMSHFAEMWKAYRENTGGQPFRETAWYQQNQGKLRLENDVRIKVVGVWDTVGALGVPDWPLVNLASRVGINLSKQYAFHNTNVSRSEFIAPRLQSVVFLEIPHLPDDVDIDYAFQALAIDERRLTFPPTLWHRTQDAPAKDLQQCWFPGVHQNIGGGAPDREIEDITFAWMVDNLSGMVTFEGVIIEELIQKHRAERAKRNALGQQNDDWGCGHITSNFAGLQGAFFRGLGKQDRTPGNYPQVPGDVESARTTKEFFHPIARIRKTNLAPSYSPAALAGFVIEGPDDGSGGQPGWKWVKKDDLLAVPEYVLRPDKKMTVAHHSDYESRPSLSRALCPKSLLADLDRHNGIPIPASETTATQ</sequence>
<reference evidence="3" key="1">
    <citation type="submission" date="2015-09" db="EMBL/GenBank/DDBJ databases">
        <authorList>
            <person name="Fill T.P."/>
            <person name="Baretta J.F."/>
            <person name="de Almeida L.G."/>
            <person name="Rocha M."/>
            <person name="de Souza D.H."/>
            <person name="Malavazi I."/>
            <person name="Cerdeira L.T."/>
            <person name="Hong H."/>
            <person name="Samborskyy M."/>
            <person name="de Vasconcelos A.T."/>
            <person name="Leadlay P."/>
            <person name="Rodrigues-Filho E."/>
        </authorList>
    </citation>
    <scope>NUCLEOTIDE SEQUENCE [LARGE SCALE GENOMIC DNA]</scope>
    <source>
        <strain evidence="3">LaBioMMi 136</strain>
    </source>
</reference>
<dbReference type="PANTHER" id="PTHR33840">
    <property type="match status" value="1"/>
</dbReference>
<evidence type="ECO:0000313" key="3">
    <source>
        <dbReference type="Proteomes" id="UP000190744"/>
    </source>
</evidence>
<organism evidence="2 3">
    <name type="scientific">Penicillium brasilianum</name>
    <dbReference type="NCBI Taxonomy" id="104259"/>
    <lineage>
        <taxon>Eukaryota</taxon>
        <taxon>Fungi</taxon>
        <taxon>Dikarya</taxon>
        <taxon>Ascomycota</taxon>
        <taxon>Pezizomycotina</taxon>
        <taxon>Eurotiomycetes</taxon>
        <taxon>Eurotiomycetidae</taxon>
        <taxon>Eurotiales</taxon>
        <taxon>Aspergillaceae</taxon>
        <taxon>Penicillium</taxon>
    </lineage>
</organism>
<evidence type="ECO:0000313" key="2">
    <source>
        <dbReference type="EMBL" id="OOQ84121.1"/>
    </source>
</evidence>
<comment type="caution">
    <text evidence="2">The sequence shown here is derived from an EMBL/GenBank/DDBJ whole genome shotgun (WGS) entry which is preliminary data.</text>
</comment>
<dbReference type="InterPro" id="IPR018712">
    <property type="entry name" value="Tle1-like_cat"/>
</dbReference>
<feature type="domain" description="T6SS Phospholipase effector Tle1-like catalytic" evidence="1">
    <location>
        <begin position="16"/>
        <end position="310"/>
    </location>
</feature>
<protein>
    <submittedName>
        <fullName evidence="2">Peptidoglycan binding domain containing protein</fullName>
    </submittedName>
</protein>
<dbReference type="AlphaFoldDB" id="A0A1S9RFI3"/>
<proteinExistence type="predicted"/>
<accession>A0A1S9RFI3</accession>
<name>A0A1S9RFI3_PENBI</name>